<dbReference type="Gene3D" id="1.20.120.450">
    <property type="entry name" value="dinb family like domain"/>
    <property type="match status" value="1"/>
</dbReference>
<evidence type="ECO:0008006" key="5">
    <source>
        <dbReference type="Google" id="ProtNLM"/>
    </source>
</evidence>
<name>A0ABZ2BTB9_9RHOB</name>
<evidence type="ECO:0000313" key="3">
    <source>
        <dbReference type="EMBL" id="WVX49276.1"/>
    </source>
</evidence>
<evidence type="ECO:0000313" key="4">
    <source>
        <dbReference type="Proteomes" id="UP001318682"/>
    </source>
</evidence>
<dbReference type="InterPro" id="IPR007837">
    <property type="entry name" value="DinB"/>
</dbReference>
<keyword evidence="2" id="KW-0479">Metal-binding</keyword>
<gene>
    <name evidence="3" type="ORF">ROLI_023650</name>
</gene>
<accession>A0ABZ2BTB9</accession>
<dbReference type="RefSeq" id="WP_316247444.1">
    <property type="nucleotide sequence ID" value="NZ_CP143423.1"/>
</dbReference>
<organism evidence="3 4">
    <name type="scientific">Roseobacter fucihabitans</name>
    <dbReference type="NCBI Taxonomy" id="1537242"/>
    <lineage>
        <taxon>Bacteria</taxon>
        <taxon>Pseudomonadati</taxon>
        <taxon>Pseudomonadota</taxon>
        <taxon>Alphaproteobacteria</taxon>
        <taxon>Rhodobacterales</taxon>
        <taxon>Roseobacteraceae</taxon>
        <taxon>Roseobacter</taxon>
    </lineage>
</organism>
<dbReference type="InterPro" id="IPR034660">
    <property type="entry name" value="DinB/YfiT-like"/>
</dbReference>
<dbReference type="PANTHER" id="PTHR37302:SF1">
    <property type="entry name" value="PROTEIN DINB"/>
    <property type="match status" value="1"/>
</dbReference>
<evidence type="ECO:0000256" key="2">
    <source>
        <dbReference type="ARBA" id="ARBA00022723"/>
    </source>
</evidence>
<protein>
    <recommendedName>
        <fullName evidence="5">DinB family protein</fullName>
    </recommendedName>
</protein>
<keyword evidence="4" id="KW-1185">Reference proteome</keyword>
<dbReference type="EMBL" id="CP143423">
    <property type="protein sequence ID" value="WVX49276.1"/>
    <property type="molecule type" value="Genomic_DNA"/>
</dbReference>
<dbReference type="Proteomes" id="UP001318682">
    <property type="component" value="Chromosome"/>
</dbReference>
<sequence length="169" mass="19034">MIDPAFVRMMAQYNTWQNNQLKPVLEAMDHDDLIRDRGAFFGSILATANHLLWGDTIWMSRFDPSVEAPAVTGARSTDLHPTITSWSADRFRMDGKIRFWADGLRALDLKGDLTWFSGTMDCNMTTPVASSIVHFFNHQTHHRGQIHAMLTAAGQKAPVSDLLFMPKDA</sequence>
<evidence type="ECO:0000256" key="1">
    <source>
        <dbReference type="ARBA" id="ARBA00008635"/>
    </source>
</evidence>
<dbReference type="SUPFAM" id="SSF109854">
    <property type="entry name" value="DinB/YfiT-like putative metalloenzymes"/>
    <property type="match status" value="1"/>
</dbReference>
<dbReference type="PANTHER" id="PTHR37302">
    <property type="entry name" value="SLR1116 PROTEIN"/>
    <property type="match status" value="1"/>
</dbReference>
<proteinExistence type="inferred from homology"/>
<comment type="similarity">
    <text evidence="1">Belongs to the DinB family.</text>
</comment>
<reference evidence="4" key="1">
    <citation type="submission" date="2024-01" db="EMBL/GenBank/DDBJ databases">
        <title>Roseobacter fucihabitans sp. nov., isolated from the brown alga Fucus spiralis.</title>
        <authorList>
            <person name="Hahnke S."/>
            <person name="Berger M."/>
            <person name="Schlingloff A."/>
            <person name="Athale I."/>
            <person name="Neumann-Schaal M."/>
            <person name="Adenaya A."/>
            <person name="Poehlein A."/>
            <person name="Daniel R."/>
            <person name="Pertersen J."/>
            <person name="Brinkhoff T."/>
        </authorList>
    </citation>
    <scope>NUCLEOTIDE SEQUENCE [LARGE SCALE GENOMIC DNA]</scope>
    <source>
        <strain evidence="4">B14</strain>
    </source>
</reference>
<dbReference type="Pfam" id="PF05163">
    <property type="entry name" value="DinB"/>
    <property type="match status" value="1"/>
</dbReference>